<dbReference type="OrthoDB" id="5288800at2"/>
<evidence type="ECO:0000313" key="1">
    <source>
        <dbReference type="EMBL" id="SDR24324.1"/>
    </source>
</evidence>
<keyword evidence="2" id="KW-1185">Reference proteome</keyword>
<dbReference type="InterPro" id="IPR039570">
    <property type="entry name" value="AmiC_PBP1"/>
</dbReference>
<name>A0A1H1HFT6_9BURK</name>
<dbReference type="Proteomes" id="UP000183487">
    <property type="component" value="Unassembled WGS sequence"/>
</dbReference>
<dbReference type="GO" id="GO:0033218">
    <property type="term" value="F:amide binding"/>
    <property type="evidence" value="ECO:0007669"/>
    <property type="project" value="InterPro"/>
</dbReference>
<sequence length="388" mass="43266">MTQSNRDPIKVGVLFSASGVTAPIESSQQRATIFATEEINAAGGIDGRELQLILCDTESRPARYAELMNEMIAGAQTRVIVGCYMSSTRKAVLPILERHNALLLYPTLYEGFECSRNVIYTGAAPNQNSLPLAGYMLKHHGKRVFMVGSDYIYPYEANRVMSDLIFENGGEKLEEIYLPLNADYPSYQEVVKKIVAAEPDFIYSTVVGMGMAHLYRAYAEAGLDPCKCPIATLSTTETEFTAMGADLGEGHITSAPYFQSVDTAVNRDVITRFKRRFGDEVVTDMCWEAAYFQMHLLADAMRRTGNADPDALLHTLPGMELDAPQGRVRIDEQNHHTYLRPRIGRLNRHGQFDIIHEAPNWVRADPFVISYSLDEADTTQAKTEEASE</sequence>
<protein>
    <submittedName>
        <fullName evidence="1">Amino acid/amide ABC transporter substrate-binding protein, HAAT family</fullName>
    </submittedName>
</protein>
<evidence type="ECO:0000313" key="2">
    <source>
        <dbReference type="Proteomes" id="UP000183487"/>
    </source>
</evidence>
<dbReference type="SUPFAM" id="SSF53822">
    <property type="entry name" value="Periplasmic binding protein-like I"/>
    <property type="match status" value="1"/>
</dbReference>
<accession>A0A1H1HFT6</accession>
<organism evidence="1 2">
    <name type="scientific">Paraburkholderia fungorum</name>
    <dbReference type="NCBI Taxonomy" id="134537"/>
    <lineage>
        <taxon>Bacteria</taxon>
        <taxon>Pseudomonadati</taxon>
        <taxon>Pseudomonadota</taxon>
        <taxon>Betaproteobacteria</taxon>
        <taxon>Burkholderiales</taxon>
        <taxon>Burkholderiaceae</taxon>
        <taxon>Paraburkholderia</taxon>
    </lineage>
</organism>
<dbReference type="Pfam" id="PF13433">
    <property type="entry name" value="Peripla_BP_5"/>
    <property type="match status" value="1"/>
</dbReference>
<dbReference type="RefSeq" id="WP_074767643.1">
    <property type="nucleotide sequence ID" value="NZ_FNKP01000002.1"/>
</dbReference>
<dbReference type="AlphaFoldDB" id="A0A1H1HFT6"/>
<dbReference type="CDD" id="cd06357">
    <property type="entry name" value="PBP1_AmiC"/>
    <property type="match status" value="1"/>
</dbReference>
<reference evidence="2" key="1">
    <citation type="submission" date="2016-10" db="EMBL/GenBank/DDBJ databases">
        <authorList>
            <person name="Varghese N."/>
        </authorList>
    </citation>
    <scope>NUCLEOTIDE SEQUENCE [LARGE SCALE GENOMIC DNA]</scope>
    <source>
        <strain evidence="2">GAS106B</strain>
    </source>
</reference>
<dbReference type="EMBL" id="FNKP01000002">
    <property type="protein sequence ID" value="SDR24324.1"/>
    <property type="molecule type" value="Genomic_DNA"/>
</dbReference>
<dbReference type="InterPro" id="IPR028082">
    <property type="entry name" value="Peripla_BP_I"/>
</dbReference>
<dbReference type="PANTHER" id="PTHR47628:SF1">
    <property type="entry name" value="ALIPHATIC AMIDASE EXPRESSION-REGULATING PROTEIN"/>
    <property type="match status" value="1"/>
</dbReference>
<dbReference type="Gene3D" id="3.40.50.2300">
    <property type="match status" value="2"/>
</dbReference>
<dbReference type="PANTHER" id="PTHR47628">
    <property type="match status" value="1"/>
</dbReference>
<proteinExistence type="predicted"/>
<gene>
    <name evidence="1" type="ORF">SAMN05443245_3861</name>
</gene>